<name>A0A2P7QFF1_9SPHN</name>
<evidence type="ECO:0000313" key="4">
    <source>
        <dbReference type="Proteomes" id="UP000241167"/>
    </source>
</evidence>
<dbReference type="PANTHER" id="PTHR43283">
    <property type="entry name" value="BETA-LACTAMASE-RELATED"/>
    <property type="match status" value="1"/>
</dbReference>
<dbReference type="InterPro" id="IPR012338">
    <property type="entry name" value="Beta-lactam/transpept-like"/>
</dbReference>
<dbReference type="Pfam" id="PF00144">
    <property type="entry name" value="Beta-lactamase"/>
    <property type="match status" value="1"/>
</dbReference>
<dbReference type="RefSeq" id="WP_106515789.1">
    <property type="nucleotide sequence ID" value="NZ_PXYI01000012.1"/>
</dbReference>
<evidence type="ECO:0000259" key="2">
    <source>
        <dbReference type="Pfam" id="PF00144"/>
    </source>
</evidence>
<dbReference type="AlphaFoldDB" id="A0A2P7QFF1"/>
<dbReference type="Proteomes" id="UP000241167">
    <property type="component" value="Unassembled WGS sequence"/>
</dbReference>
<reference evidence="3 4" key="1">
    <citation type="submission" date="2018-03" db="EMBL/GenBank/DDBJ databases">
        <title>The draft genome of Sphingosinicella sp. GL-C-18.</title>
        <authorList>
            <person name="Liu L."/>
            <person name="Li L."/>
            <person name="Liang L."/>
            <person name="Zhang X."/>
            <person name="Wang T."/>
        </authorList>
    </citation>
    <scope>NUCLEOTIDE SEQUENCE [LARGE SCALE GENOMIC DNA]</scope>
    <source>
        <strain evidence="3 4">GL-C-18</strain>
    </source>
</reference>
<protein>
    <submittedName>
        <fullName evidence="3">Serine hydrolase</fullName>
    </submittedName>
</protein>
<dbReference type="GO" id="GO:0016787">
    <property type="term" value="F:hydrolase activity"/>
    <property type="evidence" value="ECO:0007669"/>
    <property type="project" value="UniProtKB-KW"/>
</dbReference>
<dbReference type="SUPFAM" id="SSF56601">
    <property type="entry name" value="beta-lactamase/transpeptidase-like"/>
    <property type="match status" value="1"/>
</dbReference>
<feature type="signal peptide" evidence="1">
    <location>
        <begin position="1"/>
        <end position="22"/>
    </location>
</feature>
<accession>A0A2P7QFF1</accession>
<gene>
    <name evidence="3" type="ORF">C7I55_25020</name>
</gene>
<dbReference type="Gene3D" id="3.40.710.10">
    <property type="entry name" value="DD-peptidase/beta-lactamase superfamily"/>
    <property type="match status" value="1"/>
</dbReference>
<evidence type="ECO:0000313" key="3">
    <source>
        <dbReference type="EMBL" id="PSJ36656.1"/>
    </source>
</evidence>
<dbReference type="PROSITE" id="PS51257">
    <property type="entry name" value="PROKAR_LIPOPROTEIN"/>
    <property type="match status" value="1"/>
</dbReference>
<proteinExistence type="predicted"/>
<dbReference type="InterPro" id="IPR001466">
    <property type="entry name" value="Beta-lactam-related"/>
</dbReference>
<comment type="caution">
    <text evidence="3">The sequence shown here is derived from an EMBL/GenBank/DDBJ whole genome shotgun (WGS) entry which is preliminary data.</text>
</comment>
<dbReference type="OrthoDB" id="5705574at2"/>
<keyword evidence="3" id="KW-0378">Hydrolase</keyword>
<dbReference type="EMBL" id="PXYI01000012">
    <property type="protein sequence ID" value="PSJ36656.1"/>
    <property type="molecule type" value="Genomic_DNA"/>
</dbReference>
<feature type="chain" id="PRO_5015107323" evidence="1">
    <location>
        <begin position="23"/>
        <end position="394"/>
    </location>
</feature>
<dbReference type="InterPro" id="IPR050789">
    <property type="entry name" value="Diverse_Enzym_Activities"/>
</dbReference>
<keyword evidence="1" id="KW-0732">Signal</keyword>
<feature type="domain" description="Beta-lactamase-related" evidence="2">
    <location>
        <begin position="47"/>
        <end position="374"/>
    </location>
</feature>
<organism evidence="3 4">
    <name type="scientific">Allosphingosinicella deserti</name>
    <dbReference type="NCBI Taxonomy" id="2116704"/>
    <lineage>
        <taxon>Bacteria</taxon>
        <taxon>Pseudomonadati</taxon>
        <taxon>Pseudomonadota</taxon>
        <taxon>Alphaproteobacteria</taxon>
        <taxon>Sphingomonadales</taxon>
        <taxon>Sphingomonadaceae</taxon>
        <taxon>Allosphingosinicella</taxon>
    </lineage>
</organism>
<sequence length="394" mass="42026">MKPRLALLALALSGCAAVPRAAAPPPHAAYAWVTFDAARPTGSGADGFADRAAGRRLTVGDPVRVASISKLVVALGVMRMVEAGNLDLDADVSRWLGWPLRNPAFPDRPITLRLLLSHRSSLQDEVDYVIPLDRTVQAALADPKAFDAAHPPGTFFRYSNLNFPVVATVMEKASGERFDRLIQRLVLEPLALDACFNWTTCSERAIDRAVILYAQDGEILRDDLKGAPPPCPVTPAADGSCDWNAYRIGTNGALFSPQGGLRISAAGLAGVGQLLLRDGRLPDGTPFLSPASLAEMTRGEWRSDGENGATDENFYCAYGLAVQILAACAPGDDPFGDGVPRVGHAGDAYRVRSGLWVDRASGTGVAYFATGIAEDAPRGRSAYRTIEEWLAQVP</sequence>
<evidence type="ECO:0000256" key="1">
    <source>
        <dbReference type="SAM" id="SignalP"/>
    </source>
</evidence>
<keyword evidence="4" id="KW-1185">Reference proteome</keyword>